<accession>A0A1I5XM46</accession>
<protein>
    <submittedName>
        <fullName evidence="3">Uncharacterized conserved protein YlxW, UPF0749 family</fullName>
    </submittedName>
</protein>
<comment type="similarity">
    <text evidence="1">Belongs to the UPF0749 family.</text>
</comment>
<evidence type="ECO:0000313" key="3">
    <source>
        <dbReference type="EMBL" id="SFQ33045.1"/>
    </source>
</evidence>
<dbReference type="RefSeq" id="WP_025747362.1">
    <property type="nucleotide sequence ID" value="NZ_FOXR01000028.1"/>
</dbReference>
<dbReference type="OrthoDB" id="9776196at2"/>
<name>A0A1I5XM46_9FIRM</name>
<dbReference type="PANTHER" id="PTHR37313:SF2">
    <property type="entry name" value="UPF0749 PROTEIN YLXX"/>
    <property type="match status" value="1"/>
</dbReference>
<gene>
    <name evidence="3" type="ORF">SAMN05444406_12821</name>
</gene>
<dbReference type="PANTHER" id="PTHR37313">
    <property type="entry name" value="UPF0749 PROTEIN RV1825"/>
    <property type="match status" value="1"/>
</dbReference>
<evidence type="ECO:0000256" key="1">
    <source>
        <dbReference type="ARBA" id="ARBA00009108"/>
    </source>
</evidence>
<dbReference type="Pfam" id="PF05949">
    <property type="entry name" value="DUF881"/>
    <property type="match status" value="1"/>
</dbReference>
<reference evidence="3 4" key="1">
    <citation type="submission" date="2016-10" db="EMBL/GenBank/DDBJ databases">
        <authorList>
            <person name="de Groot N.N."/>
        </authorList>
    </citation>
    <scope>NUCLEOTIDE SEQUENCE [LARGE SCALE GENOMIC DNA]</scope>
    <source>
        <strain evidence="3 4">DSM 20678</strain>
    </source>
</reference>
<dbReference type="AlphaFoldDB" id="A0A1I5XM46"/>
<evidence type="ECO:0000256" key="2">
    <source>
        <dbReference type="SAM" id="Coils"/>
    </source>
</evidence>
<feature type="coiled-coil region" evidence="2">
    <location>
        <begin position="41"/>
        <end position="82"/>
    </location>
</feature>
<dbReference type="InterPro" id="IPR010273">
    <property type="entry name" value="DUF881"/>
</dbReference>
<dbReference type="Gene3D" id="3.30.70.1880">
    <property type="entry name" value="Protein of unknown function DUF881"/>
    <property type="match status" value="1"/>
</dbReference>
<sequence length="242" mass="27098">MKKSLSAQLSVTVVSLILGLALAAQFKNVQRVGGSVSLQRTQELTRQVQKLEQENEALEARIQEYERRIKEFENAVQSEDQSNRLIYEELERTRMLAGLVDVQGPGVVVTVNVKHVNEWGQDAIVQNVRYDDLLKLVNELNAAGAEAIAINDERIIATTEIRNAGDYIVINTNRYSSPFEIKAIGNPDTLEAALKLLGGVADDLGVYLQINIKRVDNIRIPKYRGTFQYKFAKPVQDTNARS</sequence>
<dbReference type="Proteomes" id="UP000198577">
    <property type="component" value="Unassembled WGS sequence"/>
</dbReference>
<keyword evidence="2" id="KW-0175">Coiled coil</keyword>
<dbReference type="EMBL" id="FOXR01000028">
    <property type="protein sequence ID" value="SFQ33045.1"/>
    <property type="molecule type" value="Genomic_DNA"/>
</dbReference>
<keyword evidence="4" id="KW-1185">Reference proteome</keyword>
<evidence type="ECO:0000313" key="4">
    <source>
        <dbReference type="Proteomes" id="UP000198577"/>
    </source>
</evidence>
<dbReference type="STRING" id="937334.SAMN05444406_12821"/>
<proteinExistence type="inferred from homology"/>
<organism evidence="3 4">
    <name type="scientific">Caldicoprobacter faecalis</name>
    <dbReference type="NCBI Taxonomy" id="937334"/>
    <lineage>
        <taxon>Bacteria</taxon>
        <taxon>Bacillati</taxon>
        <taxon>Bacillota</taxon>
        <taxon>Clostridia</taxon>
        <taxon>Caldicoprobacterales</taxon>
        <taxon>Caldicoprobacteraceae</taxon>
        <taxon>Caldicoprobacter</taxon>
    </lineage>
</organism>